<evidence type="ECO:0000313" key="3">
    <source>
        <dbReference type="EMBL" id="CAA0828501.1"/>
    </source>
</evidence>
<keyword evidence="1" id="KW-0862">Zinc</keyword>
<name>A0A9N7RF29_STRHE</name>
<dbReference type="AlphaFoldDB" id="A0A9N7RF29"/>
<dbReference type="InterPro" id="IPR054722">
    <property type="entry name" value="PolX-like_BBD"/>
</dbReference>
<comment type="caution">
    <text evidence="3">The sequence shown here is derived from an EMBL/GenBank/DDBJ whole genome shotgun (WGS) entry which is preliminary data.</text>
</comment>
<keyword evidence="1" id="KW-0863">Zinc-finger</keyword>
<keyword evidence="1" id="KW-0479">Metal-binding</keyword>
<sequence>MVCWNCEKPGHIKSECRAPRKDKEGRTANAATEDTADALLLSVRSSLDDWIVDSGASFHSCSSRDIMEPYTAGDFGVVYLADNKPLKIVGTGDVQIKSANGSCWTLRDMRHIPGLKRNLISVGQLDNYGFHTMFGDGKWKVSRGAMTLARGLKSGTLYTASGSNSNILLAGAVSQSHLWHNRLGHMSEKGMTILKSRGLLPELESVDVGLCEQCVLGKQKRVSFTTTGRAPKTEKLELVHTDLWGPAPKDRSVSAAVFGAGGCL</sequence>
<dbReference type="Gene3D" id="4.10.60.10">
    <property type="entry name" value="Zinc finger, CCHC-type"/>
    <property type="match status" value="1"/>
</dbReference>
<proteinExistence type="predicted"/>
<dbReference type="Pfam" id="PF13976">
    <property type="entry name" value="gag_pre-integrs"/>
    <property type="match status" value="1"/>
</dbReference>
<gene>
    <name evidence="3" type="ORF">SHERM_24196</name>
</gene>
<dbReference type="OrthoDB" id="7691805at2759"/>
<dbReference type="Proteomes" id="UP001153555">
    <property type="component" value="Unassembled WGS sequence"/>
</dbReference>
<dbReference type="PANTHER" id="PTHR47592">
    <property type="entry name" value="PBF68 PROTEIN"/>
    <property type="match status" value="1"/>
</dbReference>
<dbReference type="InterPro" id="IPR001878">
    <property type="entry name" value="Znf_CCHC"/>
</dbReference>
<dbReference type="Pfam" id="PF22936">
    <property type="entry name" value="Pol_BBD"/>
    <property type="match status" value="1"/>
</dbReference>
<dbReference type="GO" id="GO:0003676">
    <property type="term" value="F:nucleic acid binding"/>
    <property type="evidence" value="ECO:0007669"/>
    <property type="project" value="InterPro"/>
</dbReference>
<evidence type="ECO:0000259" key="2">
    <source>
        <dbReference type="PROSITE" id="PS50158"/>
    </source>
</evidence>
<evidence type="ECO:0000313" key="4">
    <source>
        <dbReference type="Proteomes" id="UP001153555"/>
    </source>
</evidence>
<dbReference type="EMBL" id="CACSLK010027752">
    <property type="protein sequence ID" value="CAA0828501.1"/>
    <property type="molecule type" value="Genomic_DNA"/>
</dbReference>
<dbReference type="PANTHER" id="PTHR47592:SF27">
    <property type="entry name" value="OS08G0421700 PROTEIN"/>
    <property type="match status" value="1"/>
</dbReference>
<accession>A0A9N7RF29</accession>
<dbReference type="GO" id="GO:0008270">
    <property type="term" value="F:zinc ion binding"/>
    <property type="evidence" value="ECO:0007669"/>
    <property type="project" value="UniProtKB-KW"/>
</dbReference>
<evidence type="ECO:0000256" key="1">
    <source>
        <dbReference type="PROSITE-ProRule" id="PRU00047"/>
    </source>
</evidence>
<keyword evidence="4" id="KW-1185">Reference proteome</keyword>
<dbReference type="InterPro" id="IPR036875">
    <property type="entry name" value="Znf_CCHC_sf"/>
</dbReference>
<dbReference type="SMART" id="SM00343">
    <property type="entry name" value="ZnF_C2HC"/>
    <property type="match status" value="1"/>
</dbReference>
<protein>
    <submittedName>
        <fullName evidence="3">Uncharacterized mitochondrial protein AtMg00300</fullName>
    </submittedName>
</protein>
<feature type="domain" description="CCHC-type" evidence="2">
    <location>
        <begin position="3"/>
        <end position="17"/>
    </location>
</feature>
<reference evidence="3" key="1">
    <citation type="submission" date="2019-12" db="EMBL/GenBank/DDBJ databases">
        <authorList>
            <person name="Scholes J."/>
        </authorList>
    </citation>
    <scope>NUCLEOTIDE SEQUENCE</scope>
</reference>
<dbReference type="InterPro" id="IPR025724">
    <property type="entry name" value="GAG-pre-integrase_dom"/>
</dbReference>
<dbReference type="PROSITE" id="PS50158">
    <property type="entry name" value="ZF_CCHC"/>
    <property type="match status" value="1"/>
</dbReference>
<dbReference type="SUPFAM" id="SSF57756">
    <property type="entry name" value="Retrovirus zinc finger-like domains"/>
    <property type="match status" value="1"/>
</dbReference>
<dbReference type="Pfam" id="PF00098">
    <property type="entry name" value="zf-CCHC"/>
    <property type="match status" value="1"/>
</dbReference>
<organism evidence="3 4">
    <name type="scientific">Striga hermonthica</name>
    <name type="common">Purple witchweed</name>
    <name type="synonym">Buchnera hermonthica</name>
    <dbReference type="NCBI Taxonomy" id="68872"/>
    <lineage>
        <taxon>Eukaryota</taxon>
        <taxon>Viridiplantae</taxon>
        <taxon>Streptophyta</taxon>
        <taxon>Embryophyta</taxon>
        <taxon>Tracheophyta</taxon>
        <taxon>Spermatophyta</taxon>
        <taxon>Magnoliopsida</taxon>
        <taxon>eudicotyledons</taxon>
        <taxon>Gunneridae</taxon>
        <taxon>Pentapetalae</taxon>
        <taxon>asterids</taxon>
        <taxon>lamiids</taxon>
        <taxon>Lamiales</taxon>
        <taxon>Orobanchaceae</taxon>
        <taxon>Buchnereae</taxon>
        <taxon>Striga</taxon>
    </lineage>
</organism>